<dbReference type="STRING" id="1232683.ADIMK_3204"/>
<dbReference type="SUPFAM" id="SSF52540">
    <property type="entry name" value="P-loop containing nucleoside triphosphate hydrolases"/>
    <property type="match status" value="1"/>
</dbReference>
<evidence type="ECO:0000259" key="1">
    <source>
        <dbReference type="Pfam" id="PF00308"/>
    </source>
</evidence>
<reference evidence="3 4" key="1">
    <citation type="submission" date="2014-04" db="EMBL/GenBank/DDBJ databases">
        <title>Marinobacterium kochiensis sp. nov., isolated from sediment sample collected from Kochi backwaters in Kerala, India.</title>
        <authorList>
            <person name="Singh A."/>
            <person name="Pinnaka A.K."/>
        </authorList>
    </citation>
    <scope>NUCLEOTIDE SEQUENCE [LARGE SCALE GENOMIC DNA]</scope>
    <source>
        <strain evidence="3 4">AK27</strain>
    </source>
</reference>
<dbReference type="InterPro" id="IPR013317">
    <property type="entry name" value="DnaA_dom"/>
</dbReference>
<dbReference type="PANTHER" id="PTHR30050:SF5">
    <property type="entry name" value="DNAA REGULATORY INACTIVATOR HDA"/>
    <property type="match status" value="1"/>
</dbReference>
<proteinExistence type="predicted"/>
<dbReference type="Pfam" id="PF22688">
    <property type="entry name" value="Hda_lid"/>
    <property type="match status" value="1"/>
</dbReference>
<dbReference type="PANTHER" id="PTHR30050">
    <property type="entry name" value="CHROMOSOMAL REPLICATION INITIATOR PROTEIN DNAA"/>
    <property type="match status" value="1"/>
</dbReference>
<sequence length="235" mass="26283">MTTKKAPVQLPLGIGLRDDARFENFVSGQNGLACTQLEQAARGEGEQYIYIWGHQGVGCSHLLQSCCHAADPVRRSAVYLPLAELGHAGPELLDDLDQLQMVCIDNVEQVAGLPQWEEALFHLFNRMRAINHVLILASDRSPRALGLKLPDLESRLNWGLVFQVKPLDDATKEVALKSRAKARGLQLSDEVVRYLMHHGSRDMANLLVTLDRLDRESLSAQRRITVPFVKQVMGW</sequence>
<dbReference type="NCBIfam" id="TIGR03420">
    <property type="entry name" value="DnaA_homol_Hda"/>
    <property type="match status" value="1"/>
</dbReference>
<dbReference type="RefSeq" id="WP_036190276.1">
    <property type="nucleotide sequence ID" value="NZ_JMQN01000047.1"/>
</dbReference>
<dbReference type="Pfam" id="PF00308">
    <property type="entry name" value="Bac_DnaA"/>
    <property type="match status" value="1"/>
</dbReference>
<dbReference type="GO" id="GO:0032297">
    <property type="term" value="P:negative regulation of DNA-templated DNA replication initiation"/>
    <property type="evidence" value="ECO:0007669"/>
    <property type="project" value="InterPro"/>
</dbReference>
<dbReference type="InterPro" id="IPR055199">
    <property type="entry name" value="Hda_lid"/>
</dbReference>
<dbReference type="InterPro" id="IPR027417">
    <property type="entry name" value="P-loop_NTPase"/>
</dbReference>
<dbReference type="InterPro" id="IPR017788">
    <property type="entry name" value="Hda"/>
</dbReference>
<keyword evidence="4" id="KW-1185">Reference proteome</keyword>
<feature type="domain" description="Hda lid" evidence="2">
    <location>
        <begin position="169"/>
        <end position="233"/>
    </location>
</feature>
<protein>
    <submittedName>
        <fullName evidence="3">Chromosomal replication initiator protein DnaA</fullName>
    </submittedName>
</protein>
<accession>A0A081FW27</accession>
<dbReference type="OrthoDB" id="9784878at2"/>
<dbReference type="eggNOG" id="COG0593">
    <property type="taxonomic scope" value="Bacteria"/>
</dbReference>
<evidence type="ECO:0000259" key="2">
    <source>
        <dbReference type="Pfam" id="PF22688"/>
    </source>
</evidence>
<comment type="caution">
    <text evidence="3">The sequence shown here is derived from an EMBL/GenBank/DDBJ whole genome shotgun (WGS) entry which is preliminary data.</text>
</comment>
<name>A0A081FW27_9GAMM</name>
<dbReference type="GO" id="GO:0006270">
    <property type="term" value="P:DNA replication initiation"/>
    <property type="evidence" value="ECO:0007669"/>
    <property type="project" value="TreeGrafter"/>
</dbReference>
<organism evidence="3 4">
    <name type="scientific">Marinobacterium lacunae</name>
    <dbReference type="NCBI Taxonomy" id="1232683"/>
    <lineage>
        <taxon>Bacteria</taxon>
        <taxon>Pseudomonadati</taxon>
        <taxon>Pseudomonadota</taxon>
        <taxon>Gammaproteobacteria</taxon>
        <taxon>Oceanospirillales</taxon>
        <taxon>Oceanospirillaceae</taxon>
        <taxon>Marinobacterium</taxon>
    </lineage>
</organism>
<dbReference type="Proteomes" id="UP000028252">
    <property type="component" value="Unassembled WGS sequence"/>
</dbReference>
<dbReference type="EMBL" id="JMQN01000047">
    <property type="protein sequence ID" value="KEA62732.1"/>
    <property type="molecule type" value="Genomic_DNA"/>
</dbReference>
<feature type="domain" description="Chromosomal replication initiator protein DnaA ATPAse" evidence="1">
    <location>
        <begin position="95"/>
        <end position="162"/>
    </location>
</feature>
<dbReference type="PATRIC" id="fig|1232683.4.peg.3154"/>
<evidence type="ECO:0000313" key="4">
    <source>
        <dbReference type="Proteomes" id="UP000028252"/>
    </source>
</evidence>
<dbReference type="AlphaFoldDB" id="A0A081FW27"/>
<dbReference type="Gene3D" id="1.10.8.60">
    <property type="match status" value="1"/>
</dbReference>
<evidence type="ECO:0000313" key="3">
    <source>
        <dbReference type="EMBL" id="KEA62732.1"/>
    </source>
</evidence>
<gene>
    <name evidence="3" type="ORF">ADIMK_3204</name>
</gene>
<dbReference type="Gene3D" id="3.40.50.300">
    <property type="entry name" value="P-loop containing nucleotide triphosphate hydrolases"/>
    <property type="match status" value="1"/>
</dbReference>